<dbReference type="SMART" id="SM00342">
    <property type="entry name" value="HTH_ARAC"/>
    <property type="match status" value="1"/>
</dbReference>
<dbReference type="InterPro" id="IPR022500">
    <property type="entry name" value="PRTRC_ThiF"/>
</dbReference>
<dbReference type="EMBL" id="JGDS01000067">
    <property type="protein sequence ID" value="EXZ71366.1"/>
    <property type="molecule type" value="Genomic_DNA"/>
</dbReference>
<dbReference type="InterPro" id="IPR009057">
    <property type="entry name" value="Homeodomain-like_sf"/>
</dbReference>
<dbReference type="Proteomes" id="UP000020938">
    <property type="component" value="Unassembled WGS sequence"/>
</dbReference>
<accession>A0A016E2H2</accession>
<dbReference type="CDD" id="cd01483">
    <property type="entry name" value="E1_enzyme_family"/>
    <property type="match status" value="1"/>
</dbReference>
<dbReference type="PATRIC" id="fig|1339314.3.peg.4391"/>
<dbReference type="GO" id="GO:0003700">
    <property type="term" value="F:DNA-binding transcription factor activity"/>
    <property type="evidence" value="ECO:0007669"/>
    <property type="project" value="InterPro"/>
</dbReference>
<evidence type="ECO:0000256" key="1">
    <source>
        <dbReference type="ARBA" id="ARBA00023015"/>
    </source>
</evidence>
<proteinExistence type="predicted"/>
<keyword evidence="3" id="KW-0804">Transcription</keyword>
<dbReference type="InterPro" id="IPR018062">
    <property type="entry name" value="HTH_AraC-typ_CS"/>
</dbReference>
<dbReference type="PROSITE" id="PS01124">
    <property type="entry name" value="HTH_ARAC_FAMILY_2"/>
    <property type="match status" value="1"/>
</dbReference>
<dbReference type="Pfam" id="PF00899">
    <property type="entry name" value="ThiF"/>
    <property type="match status" value="1"/>
</dbReference>
<dbReference type="GO" id="GO:0008641">
    <property type="term" value="F:ubiquitin-like modifier activating enzyme activity"/>
    <property type="evidence" value="ECO:0007669"/>
    <property type="project" value="InterPro"/>
</dbReference>
<evidence type="ECO:0000256" key="3">
    <source>
        <dbReference type="ARBA" id="ARBA00023163"/>
    </source>
</evidence>
<evidence type="ECO:0000313" key="5">
    <source>
        <dbReference type="EMBL" id="EXZ71366.1"/>
    </source>
</evidence>
<dbReference type="InterPro" id="IPR035985">
    <property type="entry name" value="Ubiquitin-activating_enz"/>
</dbReference>
<dbReference type="Gene3D" id="1.10.10.60">
    <property type="entry name" value="Homeodomain-like"/>
    <property type="match status" value="1"/>
</dbReference>
<dbReference type="NCBIfam" id="TIGR03736">
    <property type="entry name" value="PRTRC_ThiF"/>
    <property type="match status" value="1"/>
</dbReference>
<keyword evidence="2" id="KW-0238">DNA-binding</keyword>
<dbReference type="PANTHER" id="PTHR43280:SF2">
    <property type="entry name" value="HTH-TYPE TRANSCRIPTIONAL REGULATOR EXSA"/>
    <property type="match status" value="1"/>
</dbReference>
<gene>
    <name evidence="5" type="ORF">M123_4254</name>
</gene>
<name>A0A016E2H2_BACFG</name>
<organism evidence="5 6">
    <name type="scientific">Bacteroides fragilis str. 3976T8</name>
    <dbReference type="NCBI Taxonomy" id="1339314"/>
    <lineage>
        <taxon>Bacteria</taxon>
        <taxon>Pseudomonadati</taxon>
        <taxon>Bacteroidota</taxon>
        <taxon>Bacteroidia</taxon>
        <taxon>Bacteroidales</taxon>
        <taxon>Bacteroidaceae</taxon>
        <taxon>Bacteroides</taxon>
    </lineage>
</organism>
<comment type="caution">
    <text evidence="5">The sequence shown here is derived from an EMBL/GenBank/DDBJ whole genome shotgun (WGS) entry which is preliminary data.</text>
</comment>
<dbReference type="SUPFAM" id="SSF69572">
    <property type="entry name" value="Activating enzymes of the ubiquitin-like proteins"/>
    <property type="match status" value="1"/>
</dbReference>
<dbReference type="InterPro" id="IPR000594">
    <property type="entry name" value="ThiF_NAD_FAD-bd"/>
</dbReference>
<evidence type="ECO:0000313" key="6">
    <source>
        <dbReference type="Proteomes" id="UP000020938"/>
    </source>
</evidence>
<evidence type="ECO:0000259" key="4">
    <source>
        <dbReference type="PROSITE" id="PS01124"/>
    </source>
</evidence>
<dbReference type="InterPro" id="IPR018060">
    <property type="entry name" value="HTH_AraC"/>
</dbReference>
<dbReference type="GO" id="GO:0043565">
    <property type="term" value="F:sequence-specific DNA binding"/>
    <property type="evidence" value="ECO:0007669"/>
    <property type="project" value="InterPro"/>
</dbReference>
<dbReference type="Gene3D" id="3.40.50.720">
    <property type="entry name" value="NAD(P)-binding Rossmann-like Domain"/>
    <property type="match status" value="1"/>
</dbReference>
<feature type="domain" description="HTH araC/xylS-type" evidence="4">
    <location>
        <begin position="287"/>
        <end position="383"/>
    </location>
</feature>
<reference evidence="5 6" key="1">
    <citation type="submission" date="2014-02" db="EMBL/GenBank/DDBJ databases">
        <authorList>
            <person name="Sears C."/>
            <person name="Carroll K."/>
            <person name="Sack B.R."/>
            <person name="Qadri F."/>
            <person name="Myers L.L."/>
            <person name="Chung G.-T."/>
            <person name="Escheverria P."/>
            <person name="Fraser C.M."/>
            <person name="Sadzewicz L."/>
            <person name="Shefchek K.A."/>
            <person name="Tallon L."/>
            <person name="Das S.P."/>
            <person name="Daugherty S."/>
            <person name="Mongodin E.F."/>
        </authorList>
    </citation>
    <scope>NUCLEOTIDE SEQUENCE [LARGE SCALE GENOMIC DNA]</scope>
    <source>
        <strain evidence="5 6">3976T8</strain>
    </source>
</reference>
<dbReference type="SUPFAM" id="SSF46689">
    <property type="entry name" value="Homeodomain-like"/>
    <property type="match status" value="2"/>
</dbReference>
<sequence>MKRVHYIDNYLLNPQHPVTVNLIGAGGTGSQVLTCLARLDVTLRALGHPGLSVTLYDPDTVTDANIGRQLFGPFDLGLNKAQCLVTRVNNFFGNDWRAVPDVFPAVLKDTRRDDMANITVTCTDNIKSRIDLWNVLKAVPAPGYRDYGTPLYWMDFGNTRSTGQVVLGTVPKKIKQPTSGLYKTVGSLKVITRFVKYARVKETDSGPSCSLAEVPQQIRRSKVSVMKMPHRPDVASLFESLKPWFDTDEQPGEAWLRLKLVEGLYTVLHTDRNVYASLFDFADPWKIDILDFLNANYMYDLSLEELANYTGRSLTTFKRDFKKVSDETPQKWIIRKRLEVAHEMIVHQGRKVKDVIMDVGFKNMSHFSKIYKETYGMAPSVAY</sequence>
<dbReference type="PANTHER" id="PTHR43280">
    <property type="entry name" value="ARAC-FAMILY TRANSCRIPTIONAL REGULATOR"/>
    <property type="match status" value="1"/>
</dbReference>
<evidence type="ECO:0000256" key="2">
    <source>
        <dbReference type="ARBA" id="ARBA00023125"/>
    </source>
</evidence>
<dbReference type="Pfam" id="PF12833">
    <property type="entry name" value="HTH_18"/>
    <property type="match status" value="1"/>
</dbReference>
<dbReference type="PROSITE" id="PS00041">
    <property type="entry name" value="HTH_ARAC_FAMILY_1"/>
    <property type="match status" value="1"/>
</dbReference>
<dbReference type="AlphaFoldDB" id="A0A016E2H2"/>
<protein>
    <submittedName>
        <fullName evidence="5">Bacterial regulatory helix-turn-helix s, AraC family protein</fullName>
    </submittedName>
</protein>
<keyword evidence="1" id="KW-0805">Transcription regulation</keyword>